<dbReference type="AlphaFoldDB" id="R9P3R1"/>
<evidence type="ECO:0000313" key="6">
    <source>
        <dbReference type="EMBL" id="GAC95867.1"/>
    </source>
</evidence>
<feature type="region of interest" description="Disordered" evidence="4">
    <location>
        <begin position="55"/>
        <end position="89"/>
    </location>
</feature>
<dbReference type="STRING" id="1305764.R9P3R1"/>
<evidence type="ECO:0000259" key="5">
    <source>
        <dbReference type="Pfam" id="PF01778"/>
    </source>
</evidence>
<feature type="compositionally biased region" description="Basic residues" evidence="4">
    <location>
        <begin position="65"/>
        <end position="79"/>
    </location>
</feature>
<dbReference type="GO" id="GO:0003735">
    <property type="term" value="F:structural constituent of ribosome"/>
    <property type="evidence" value="ECO:0007669"/>
    <property type="project" value="InterPro"/>
</dbReference>
<dbReference type="GeneID" id="24108733"/>
<reference evidence="7" key="1">
    <citation type="journal article" date="2013" name="Genome Announc.">
        <title>Draft genome sequence of the basidiomycetous yeast-like fungus Pseudozyma hubeiensis SY62, which produces an abundant amount of the biosurfactant mannosylerythritol lipids.</title>
        <authorList>
            <person name="Konishi M."/>
            <person name="Hatada Y."/>
            <person name="Horiuchi J."/>
        </authorList>
    </citation>
    <scope>NUCLEOTIDE SEQUENCE [LARGE SCALE GENOMIC DNA]</scope>
    <source>
        <strain evidence="7">SY62</strain>
    </source>
</reference>
<dbReference type="HOGENOM" id="CLU_712004_0_0_1"/>
<dbReference type="GO" id="GO:0005840">
    <property type="term" value="C:ribosome"/>
    <property type="evidence" value="ECO:0007669"/>
    <property type="project" value="UniProtKB-KW"/>
</dbReference>
<feature type="domain" description="Ribosomal eL28/Mak16" evidence="5">
    <location>
        <begin position="106"/>
        <end position="215"/>
    </location>
</feature>
<name>R9P3R1_PSEHS</name>
<feature type="compositionally biased region" description="Low complexity" evidence="4">
    <location>
        <begin position="80"/>
        <end position="89"/>
    </location>
</feature>
<dbReference type="PANTHER" id="PTHR10544">
    <property type="entry name" value="60S RIBOSOMAL PROTEIN L28"/>
    <property type="match status" value="1"/>
</dbReference>
<dbReference type="Gene3D" id="3.30.390.110">
    <property type="match status" value="1"/>
</dbReference>
<protein>
    <submittedName>
        <fullName evidence="6">60S ribosomal protein L28</fullName>
    </submittedName>
</protein>
<evidence type="ECO:0000256" key="2">
    <source>
        <dbReference type="ARBA" id="ARBA00022980"/>
    </source>
</evidence>
<keyword evidence="2 6" id="KW-0689">Ribosomal protein</keyword>
<dbReference type="InterPro" id="IPR029004">
    <property type="entry name" value="Ribosomal_eL28/Mak16"/>
</dbReference>
<dbReference type="RefSeq" id="XP_012189454.1">
    <property type="nucleotide sequence ID" value="XM_012334064.1"/>
</dbReference>
<evidence type="ECO:0000313" key="7">
    <source>
        <dbReference type="Proteomes" id="UP000014071"/>
    </source>
</evidence>
<organism evidence="6 7">
    <name type="scientific">Pseudozyma hubeiensis (strain SY62)</name>
    <name type="common">Yeast</name>
    <dbReference type="NCBI Taxonomy" id="1305764"/>
    <lineage>
        <taxon>Eukaryota</taxon>
        <taxon>Fungi</taxon>
        <taxon>Dikarya</taxon>
        <taxon>Basidiomycota</taxon>
        <taxon>Ustilaginomycotina</taxon>
        <taxon>Ustilaginomycetes</taxon>
        <taxon>Ustilaginales</taxon>
        <taxon>Ustilaginaceae</taxon>
        <taxon>Pseudozyma</taxon>
    </lineage>
</organism>
<accession>R9P3R1</accession>
<evidence type="ECO:0000256" key="4">
    <source>
        <dbReference type="SAM" id="MobiDB-lite"/>
    </source>
</evidence>
<dbReference type="eggNOG" id="KOG3412">
    <property type="taxonomic scope" value="Eukaryota"/>
</dbReference>
<sequence>MPADATGQSAEVSAHFGSDLCSGPLFRQISRKTESGAGYNRRLGVLDRVKEICKSQEESKDDRRRQRRAHARTFGRHHPPTTCSQTPSSSIIKRQIHSSKMASQDLQWLLVRNNSSFLVKQKGLGRIFSREPRNLVQLHSYKYSGVVNAKAVGLEAPKSGKGVVLTTKNGKQTSSAIKKTLNTTTLKKGGGRRTAGAVSNVVAKKGYRADLTRAACGYTVFALNPSHYLQRSRLNLTYRGLCRDSALIAYRRMRPRCRSRCSFGSETHACQRLDDDNECQRNSTCLPNRLIVRRSTARAGGFACRIPRYQSEGSTNVRALPDLVGSPLDGIDCTRCYTMHPAETVRAVLLRSEDRVEPSVCGTAFEFFDESNRSTVHSQLIRRMRRQR</sequence>
<dbReference type="OrthoDB" id="338850at2759"/>
<proteinExistence type="inferred from homology"/>
<dbReference type="GO" id="GO:0006412">
    <property type="term" value="P:translation"/>
    <property type="evidence" value="ECO:0007669"/>
    <property type="project" value="InterPro"/>
</dbReference>
<comment type="similarity">
    <text evidence="1">Belongs to the eukaryotic ribosomal protein eL28 family.</text>
</comment>
<evidence type="ECO:0000256" key="1">
    <source>
        <dbReference type="ARBA" id="ARBA00007926"/>
    </source>
</evidence>
<keyword evidence="3" id="KW-0687">Ribonucleoprotein</keyword>
<dbReference type="GO" id="GO:1990904">
    <property type="term" value="C:ribonucleoprotein complex"/>
    <property type="evidence" value="ECO:0007669"/>
    <property type="project" value="UniProtKB-KW"/>
</dbReference>
<feature type="compositionally biased region" description="Basic and acidic residues" evidence="4">
    <location>
        <begin position="55"/>
        <end position="64"/>
    </location>
</feature>
<dbReference type="Pfam" id="PF01778">
    <property type="entry name" value="Ribosomal_L28e"/>
    <property type="match status" value="1"/>
</dbReference>
<dbReference type="Proteomes" id="UP000014071">
    <property type="component" value="Unassembled WGS sequence"/>
</dbReference>
<keyword evidence="7" id="KW-1185">Reference proteome</keyword>
<evidence type="ECO:0000256" key="3">
    <source>
        <dbReference type="ARBA" id="ARBA00023274"/>
    </source>
</evidence>
<dbReference type="EMBL" id="DF238799">
    <property type="protein sequence ID" value="GAC95867.1"/>
    <property type="molecule type" value="Genomic_DNA"/>
</dbReference>
<dbReference type="InterPro" id="IPR002672">
    <property type="entry name" value="Ribosomal_eL28"/>
</dbReference>
<gene>
    <name evidence="6" type="ORF">PHSY_003445</name>
</gene>